<reference evidence="2 3" key="1">
    <citation type="journal article" date="2019" name="Sci. Rep.">
        <title>Orb-weaving spider Araneus ventricosus genome elucidates the spidroin gene catalogue.</title>
        <authorList>
            <person name="Kono N."/>
            <person name="Nakamura H."/>
            <person name="Ohtoshi R."/>
            <person name="Moran D.A.P."/>
            <person name="Shinohara A."/>
            <person name="Yoshida Y."/>
            <person name="Fujiwara M."/>
            <person name="Mori M."/>
            <person name="Tomita M."/>
            <person name="Arakawa K."/>
        </authorList>
    </citation>
    <scope>NUCLEOTIDE SEQUENCE [LARGE SCALE GENOMIC DNA]</scope>
</reference>
<name>A0A4Y2R1A4_ARAVE</name>
<dbReference type="EMBL" id="BGPR01015445">
    <property type="protein sequence ID" value="GBN69256.1"/>
    <property type="molecule type" value="Genomic_DNA"/>
</dbReference>
<dbReference type="Proteomes" id="UP000499080">
    <property type="component" value="Unassembled WGS sequence"/>
</dbReference>
<feature type="domain" description="RNase H type-1" evidence="1">
    <location>
        <begin position="1"/>
        <end position="34"/>
    </location>
</feature>
<accession>A0A4Y2R1A4</accession>
<evidence type="ECO:0000313" key="3">
    <source>
        <dbReference type="Proteomes" id="UP000499080"/>
    </source>
</evidence>
<dbReference type="PROSITE" id="PS50879">
    <property type="entry name" value="RNASE_H_1"/>
    <property type="match status" value="1"/>
</dbReference>
<sequence>MFQAIGSVALSWVKAQAGIPGNELTDQYAKIATTDGQELNVSSPYSYLKRKIKNYIAGSDIGRTLTNVLDLKVPTAVGKNPSDSYT</sequence>
<dbReference type="OrthoDB" id="8042706at2759"/>
<proteinExistence type="predicted"/>
<dbReference type="InterPro" id="IPR002156">
    <property type="entry name" value="RNaseH_domain"/>
</dbReference>
<dbReference type="GO" id="GO:0004523">
    <property type="term" value="F:RNA-DNA hybrid ribonuclease activity"/>
    <property type="evidence" value="ECO:0007669"/>
    <property type="project" value="InterPro"/>
</dbReference>
<comment type="caution">
    <text evidence="2">The sequence shown here is derived from an EMBL/GenBank/DDBJ whole genome shotgun (WGS) entry which is preliminary data.</text>
</comment>
<organism evidence="2 3">
    <name type="scientific">Araneus ventricosus</name>
    <name type="common">Orbweaver spider</name>
    <name type="synonym">Epeira ventricosa</name>
    <dbReference type="NCBI Taxonomy" id="182803"/>
    <lineage>
        <taxon>Eukaryota</taxon>
        <taxon>Metazoa</taxon>
        <taxon>Ecdysozoa</taxon>
        <taxon>Arthropoda</taxon>
        <taxon>Chelicerata</taxon>
        <taxon>Arachnida</taxon>
        <taxon>Araneae</taxon>
        <taxon>Araneomorphae</taxon>
        <taxon>Entelegynae</taxon>
        <taxon>Araneoidea</taxon>
        <taxon>Araneidae</taxon>
        <taxon>Araneus</taxon>
    </lineage>
</organism>
<dbReference type="Gene3D" id="3.30.420.10">
    <property type="entry name" value="Ribonuclease H-like superfamily/Ribonuclease H"/>
    <property type="match status" value="1"/>
</dbReference>
<keyword evidence="3" id="KW-1185">Reference proteome</keyword>
<protein>
    <recommendedName>
        <fullName evidence="1">RNase H type-1 domain-containing protein</fullName>
    </recommendedName>
</protein>
<evidence type="ECO:0000313" key="2">
    <source>
        <dbReference type="EMBL" id="GBN69256.1"/>
    </source>
</evidence>
<dbReference type="InterPro" id="IPR036397">
    <property type="entry name" value="RNaseH_sf"/>
</dbReference>
<evidence type="ECO:0000259" key="1">
    <source>
        <dbReference type="PROSITE" id="PS50879"/>
    </source>
</evidence>
<dbReference type="GO" id="GO:0003676">
    <property type="term" value="F:nucleic acid binding"/>
    <property type="evidence" value="ECO:0007669"/>
    <property type="project" value="InterPro"/>
</dbReference>
<dbReference type="AlphaFoldDB" id="A0A4Y2R1A4"/>
<gene>
    <name evidence="2" type="ORF">AVEN_125607_1</name>
</gene>